<name>A0A374MV89_BACUN</name>
<dbReference type="AlphaFoldDB" id="A0A374MV89"/>
<accession>A0A374MV89</accession>
<evidence type="ECO:0000256" key="1">
    <source>
        <dbReference type="SAM" id="Phobius"/>
    </source>
</evidence>
<evidence type="ECO:0000313" key="3">
    <source>
        <dbReference type="Proteomes" id="UP000263754"/>
    </source>
</evidence>
<sequence length="153" mass="17938">MTILPTILVVVFIILKPDSFWWNTTLCFPMGVLCSLYKENIANFYIKNRGALISLSFVLFIISFILSHYVSYFEILRAISFATFVVMIVPYRRYNIKLFEICSTESLKIYIFHVFLLQFYVLQNPIIYFAMVVVGTIMLLVIYNLIERCIALI</sequence>
<keyword evidence="1" id="KW-0812">Transmembrane</keyword>
<keyword evidence="1" id="KW-0472">Membrane</keyword>
<protein>
    <submittedName>
        <fullName evidence="2">Uncharacterized protein</fullName>
    </submittedName>
</protein>
<reference evidence="2 3" key="1">
    <citation type="submission" date="2018-08" db="EMBL/GenBank/DDBJ databases">
        <title>A genome reference for cultivated species of the human gut microbiota.</title>
        <authorList>
            <person name="Zou Y."/>
            <person name="Xue W."/>
            <person name="Luo G."/>
        </authorList>
    </citation>
    <scope>NUCLEOTIDE SEQUENCE [LARGE SCALE GENOMIC DNA]</scope>
    <source>
        <strain evidence="2 3">TM10-17</strain>
    </source>
</reference>
<keyword evidence="1" id="KW-1133">Transmembrane helix</keyword>
<organism evidence="2 3">
    <name type="scientific">Bacteroides uniformis</name>
    <dbReference type="NCBI Taxonomy" id="820"/>
    <lineage>
        <taxon>Bacteria</taxon>
        <taxon>Pseudomonadati</taxon>
        <taxon>Bacteroidota</taxon>
        <taxon>Bacteroidia</taxon>
        <taxon>Bacteroidales</taxon>
        <taxon>Bacteroidaceae</taxon>
        <taxon>Bacteroides</taxon>
    </lineage>
</organism>
<feature type="transmembrane region" description="Helical" evidence="1">
    <location>
        <begin position="126"/>
        <end position="146"/>
    </location>
</feature>
<gene>
    <name evidence="2" type="ORF">DXD90_11885</name>
</gene>
<comment type="caution">
    <text evidence="2">The sequence shown here is derived from an EMBL/GenBank/DDBJ whole genome shotgun (WGS) entry which is preliminary data.</text>
</comment>
<proteinExistence type="predicted"/>
<dbReference type="Proteomes" id="UP000263754">
    <property type="component" value="Unassembled WGS sequence"/>
</dbReference>
<feature type="transmembrane region" description="Helical" evidence="1">
    <location>
        <begin position="20"/>
        <end position="38"/>
    </location>
</feature>
<evidence type="ECO:0000313" key="2">
    <source>
        <dbReference type="EMBL" id="RGI74903.1"/>
    </source>
</evidence>
<feature type="transmembrane region" description="Helical" evidence="1">
    <location>
        <begin position="50"/>
        <end position="69"/>
    </location>
</feature>
<dbReference type="EMBL" id="QSOF01000016">
    <property type="protein sequence ID" value="RGI74903.1"/>
    <property type="molecule type" value="Genomic_DNA"/>
</dbReference>